<dbReference type="EMBL" id="JYDT01000066">
    <property type="protein sequence ID" value="KRY86771.1"/>
    <property type="molecule type" value="Genomic_DNA"/>
</dbReference>
<evidence type="ECO:0000313" key="1">
    <source>
        <dbReference type="EMBL" id="KRY86771.1"/>
    </source>
</evidence>
<accession>A0A0V1FN74</accession>
<keyword evidence="2" id="KW-1185">Reference proteome</keyword>
<proteinExistence type="predicted"/>
<sequence>MYLQVALHEAHRDICRFLWQEPSRNELPKTYSLCRVCFSLTCSQYLAMQTVRQGCEEVGKGSNQAVGQG</sequence>
<comment type="caution">
    <text evidence="1">The sequence shown here is derived from an EMBL/GenBank/DDBJ whole genome shotgun (WGS) entry which is preliminary data.</text>
</comment>
<evidence type="ECO:0000313" key="2">
    <source>
        <dbReference type="Proteomes" id="UP000054995"/>
    </source>
</evidence>
<gene>
    <name evidence="1" type="ORF">T4D_8395</name>
</gene>
<dbReference type="Proteomes" id="UP000054995">
    <property type="component" value="Unassembled WGS sequence"/>
</dbReference>
<dbReference type="AlphaFoldDB" id="A0A0V1FN74"/>
<organism evidence="1 2">
    <name type="scientific">Trichinella pseudospiralis</name>
    <name type="common">Parasitic roundworm</name>
    <dbReference type="NCBI Taxonomy" id="6337"/>
    <lineage>
        <taxon>Eukaryota</taxon>
        <taxon>Metazoa</taxon>
        <taxon>Ecdysozoa</taxon>
        <taxon>Nematoda</taxon>
        <taxon>Enoplea</taxon>
        <taxon>Dorylaimia</taxon>
        <taxon>Trichinellida</taxon>
        <taxon>Trichinellidae</taxon>
        <taxon>Trichinella</taxon>
    </lineage>
</organism>
<reference evidence="1 2" key="1">
    <citation type="submission" date="2015-01" db="EMBL/GenBank/DDBJ databases">
        <title>Evolution of Trichinella species and genotypes.</title>
        <authorList>
            <person name="Korhonen P.K."/>
            <person name="Edoardo P."/>
            <person name="Giuseppe L.R."/>
            <person name="Gasser R.B."/>
        </authorList>
    </citation>
    <scope>NUCLEOTIDE SEQUENCE [LARGE SCALE GENOMIC DNA]</scope>
    <source>
        <strain evidence="1">ISS470</strain>
    </source>
</reference>
<name>A0A0V1FN74_TRIPS</name>
<protein>
    <submittedName>
        <fullName evidence="1">Uncharacterized protein</fullName>
    </submittedName>
</protein>
<dbReference type="OrthoDB" id="10567602at2759"/>